<reference evidence="3" key="1">
    <citation type="submission" date="2025-08" db="UniProtKB">
        <authorList>
            <consortium name="RefSeq"/>
        </authorList>
    </citation>
    <scope>IDENTIFICATION</scope>
    <source>
        <strain evidence="3">MV-25-SWS-2005</strain>
        <tissue evidence="3">Whole body</tissue>
    </source>
</reference>
<protein>
    <submittedName>
        <fullName evidence="3">Uncharacterized protein</fullName>
    </submittedName>
</protein>
<dbReference type="Proteomes" id="UP000001819">
    <property type="component" value="Chromosome 4"/>
</dbReference>
<evidence type="ECO:0000313" key="2">
    <source>
        <dbReference type="Proteomes" id="UP000001819"/>
    </source>
</evidence>
<dbReference type="AlphaFoldDB" id="A0A6I8UXI5"/>
<evidence type="ECO:0000256" key="1">
    <source>
        <dbReference type="SAM" id="MobiDB-lite"/>
    </source>
</evidence>
<feature type="region of interest" description="Disordered" evidence="1">
    <location>
        <begin position="92"/>
        <end position="163"/>
    </location>
</feature>
<evidence type="ECO:0000313" key="3">
    <source>
        <dbReference type="RefSeq" id="XP_002132652.2"/>
    </source>
</evidence>
<feature type="compositionally biased region" description="Polar residues" evidence="1">
    <location>
        <begin position="265"/>
        <end position="286"/>
    </location>
</feature>
<gene>
    <name evidence="3" type="primary">LOC6902926</name>
</gene>
<dbReference type="InParanoid" id="A0A6I8UXI5"/>
<accession>A0A6I8UXI5</accession>
<feature type="region of interest" description="Disordered" evidence="1">
    <location>
        <begin position="248"/>
        <end position="286"/>
    </location>
</feature>
<proteinExistence type="predicted"/>
<dbReference type="RefSeq" id="XP_002132652.2">
    <property type="nucleotide sequence ID" value="XM_002132616.3"/>
</dbReference>
<name>A0A6I8UXI5_DROPS</name>
<organism evidence="2 3">
    <name type="scientific">Drosophila pseudoobscura pseudoobscura</name>
    <name type="common">Fruit fly</name>
    <dbReference type="NCBI Taxonomy" id="46245"/>
    <lineage>
        <taxon>Eukaryota</taxon>
        <taxon>Metazoa</taxon>
        <taxon>Ecdysozoa</taxon>
        <taxon>Arthropoda</taxon>
        <taxon>Hexapoda</taxon>
        <taxon>Insecta</taxon>
        <taxon>Pterygota</taxon>
        <taxon>Neoptera</taxon>
        <taxon>Endopterygota</taxon>
        <taxon>Diptera</taxon>
        <taxon>Brachycera</taxon>
        <taxon>Muscomorpha</taxon>
        <taxon>Ephydroidea</taxon>
        <taxon>Drosophilidae</taxon>
        <taxon>Drosophila</taxon>
        <taxon>Sophophora</taxon>
    </lineage>
</organism>
<keyword evidence="2" id="KW-1185">Reference proteome</keyword>
<sequence length="694" mass="79036">MQYLADANFRQNLNPRMFGQRPPYFPGRASDRSVPSVDEILGRGEAMPGRYLLERPPPSPPQNSAWSSSPRRTDRRDVDFAKDDASYMYAFQAIPPGSPTDPSLGDYSKDPPNYANLFRENVAGGPSEEGSPTDPRRDGPPIARRRNGAPIDAIPRLCGPPMGPIPGRFGSTIARRRNGDPLYAIPGLCGTPMGPIPGRCGSPDYANIFGRNPPGGQAMFSDRRALLLNPFDPRPCIPNSIQSRRLGHWSSFEDGSSENDRGNRRFQNFEGNRSSQDFQGNRSSQDFQGNRRFQAFEGNGSSHNFEGKRSTQYLNDFEDYRSDNDSGFIDGRPRCDPAGRRNFENFGNFGGSNEANDGRIQGIGGHSFRPLEPYHPEMGRKRRAEEFDNWQPEERVRVRRRGRGKRPCPEKAVFRIGGFRLDNASHCGGRRKLPQPEEMSHAVRFFKRYPVYRIRAKKSQMADSVKYHFMEEDGAQDDDDAFIRHTIAEEWVKVYAARNYRSWASWWSDFEDCGRAIAKELERFDGFTVKRNFEPPEGPIDSEAYLGMAVVALEENNITYLKNMRYLYRLIDFNVLRNLSANASGHLQDIIRSIPNHLWRYKMRSFVFLWSWYHKMANSQAPDGQTNRQAILQLWNNPVLHWLAKQAFDETVAISKIEYKGFKAAQLQAPRQGLLPLPLPQPQAQAQAHPEEQS</sequence>
<dbReference type="KEGG" id="dpo:6902926"/>
<feature type="region of interest" description="Disordered" evidence="1">
    <location>
        <begin position="14"/>
        <end position="74"/>
    </location>
</feature>